<feature type="transmembrane region" description="Helical" evidence="1">
    <location>
        <begin position="96"/>
        <end position="116"/>
    </location>
</feature>
<dbReference type="InterPro" id="IPR032816">
    <property type="entry name" value="VTT_dom"/>
</dbReference>
<dbReference type="OrthoDB" id="9810270at2"/>
<sequence>MRIFSRLYEWVLQLSRHNKAPYYLSGLSFAESSFFPIPPDVMLAPMSLARPKKAVWFAFLTTLASVVGGIAGYLIGTLAFDLVEPLLHQYGYYDRYLKAVDWFDAWGFWAIFLAGFSPIPYKIFTITAGAISMAFLPFVIASFIGRGGRFFLVALLMAWGGEKMEEKLHHIVDWLGWGLVILVVAGAAVYKLMGTA</sequence>
<feature type="transmembrane region" description="Helical" evidence="1">
    <location>
        <begin position="174"/>
        <end position="193"/>
    </location>
</feature>
<name>A0A0B0H505_SOVGS</name>
<feature type="transmembrane region" description="Helical" evidence="1">
    <location>
        <begin position="54"/>
        <end position="76"/>
    </location>
</feature>
<keyword evidence="1" id="KW-0472">Membrane</keyword>
<accession>A0A0B0H505</accession>
<comment type="caution">
    <text evidence="3">The sequence shown here is derived from an EMBL/GenBank/DDBJ whole genome shotgun (WGS) entry which is preliminary data.</text>
</comment>
<evidence type="ECO:0000313" key="4">
    <source>
        <dbReference type="Proteomes" id="UP000030856"/>
    </source>
</evidence>
<dbReference type="STRING" id="2340.JV46_06290"/>
<dbReference type="GeneID" id="86991645"/>
<dbReference type="PANTHER" id="PTHR42709">
    <property type="entry name" value="ALKALINE PHOSPHATASE LIKE PROTEIN"/>
    <property type="match status" value="1"/>
</dbReference>
<feature type="domain" description="VTT" evidence="2">
    <location>
        <begin position="41"/>
        <end position="157"/>
    </location>
</feature>
<dbReference type="EMBL" id="JRAA01000002">
    <property type="protein sequence ID" value="KHF25288.1"/>
    <property type="molecule type" value="Genomic_DNA"/>
</dbReference>
<keyword evidence="1" id="KW-1133">Transmembrane helix</keyword>
<evidence type="ECO:0000256" key="1">
    <source>
        <dbReference type="SAM" id="Phobius"/>
    </source>
</evidence>
<evidence type="ECO:0000313" key="3">
    <source>
        <dbReference type="EMBL" id="KHF25288.1"/>
    </source>
</evidence>
<organism evidence="3 4">
    <name type="scientific">Solemya velum gill symbiont</name>
    <dbReference type="NCBI Taxonomy" id="2340"/>
    <lineage>
        <taxon>Bacteria</taxon>
        <taxon>Pseudomonadati</taxon>
        <taxon>Pseudomonadota</taxon>
        <taxon>Gammaproteobacteria</taxon>
        <taxon>sulfur-oxidizing symbionts</taxon>
    </lineage>
</organism>
<feature type="transmembrane region" description="Helical" evidence="1">
    <location>
        <begin position="123"/>
        <end position="144"/>
    </location>
</feature>
<dbReference type="RefSeq" id="WP_043117507.1">
    <property type="nucleotide sequence ID" value="NZ_JRAA01000002.1"/>
</dbReference>
<protein>
    <submittedName>
        <fullName evidence="3">Membrane protein</fullName>
    </submittedName>
</protein>
<evidence type="ECO:0000259" key="2">
    <source>
        <dbReference type="Pfam" id="PF09335"/>
    </source>
</evidence>
<dbReference type="InterPro" id="IPR051311">
    <property type="entry name" value="DedA_domain"/>
</dbReference>
<dbReference type="GO" id="GO:0005886">
    <property type="term" value="C:plasma membrane"/>
    <property type="evidence" value="ECO:0007669"/>
    <property type="project" value="TreeGrafter"/>
</dbReference>
<keyword evidence="1" id="KW-0812">Transmembrane</keyword>
<gene>
    <name evidence="3" type="ORF">JV46_06290</name>
</gene>
<dbReference type="Proteomes" id="UP000030856">
    <property type="component" value="Unassembled WGS sequence"/>
</dbReference>
<dbReference type="PATRIC" id="fig|2340.3.peg.1910"/>
<reference evidence="3 4" key="1">
    <citation type="journal article" date="2014" name="BMC Genomics">
        <title>The genome of the intracellular bacterium of the coastal bivalve, Solemya velum: a blueprint for thriving in and out of symbiosis.</title>
        <authorList>
            <person name="Dmytrenko O."/>
            <person name="Russell S.L."/>
            <person name="Loo W.T."/>
            <person name="Fontanez K.M."/>
            <person name="Liao L."/>
            <person name="Roeselers G."/>
            <person name="Sharma R."/>
            <person name="Stewart F.J."/>
            <person name="Newton I.L."/>
            <person name="Woyke T."/>
            <person name="Wu D."/>
            <person name="Lang J.M."/>
            <person name="Eisen J.A."/>
            <person name="Cavanaugh C.M."/>
        </authorList>
    </citation>
    <scope>NUCLEOTIDE SEQUENCE [LARGE SCALE GENOMIC DNA]</scope>
    <source>
        <strain evidence="3 4">WH</strain>
    </source>
</reference>
<keyword evidence="4" id="KW-1185">Reference proteome</keyword>
<dbReference type="PANTHER" id="PTHR42709:SF11">
    <property type="entry name" value="DEDA FAMILY PROTEIN"/>
    <property type="match status" value="1"/>
</dbReference>
<dbReference type="eggNOG" id="COG1238">
    <property type="taxonomic scope" value="Bacteria"/>
</dbReference>
<dbReference type="Pfam" id="PF09335">
    <property type="entry name" value="VTT_dom"/>
    <property type="match status" value="1"/>
</dbReference>
<dbReference type="AlphaFoldDB" id="A0A0B0H505"/>
<proteinExistence type="predicted"/>